<reference evidence="1" key="1">
    <citation type="submission" date="2018-01" db="EMBL/GenBank/DDBJ databases">
        <title>An insight into the sialome of Amazonian anophelines.</title>
        <authorList>
            <person name="Ribeiro J.M."/>
            <person name="Scarpassa V."/>
            <person name="Calvo E."/>
        </authorList>
    </citation>
    <scope>NUCLEOTIDE SEQUENCE</scope>
    <source>
        <tissue evidence="1">Salivary glands</tissue>
    </source>
</reference>
<evidence type="ECO:0000313" key="1">
    <source>
        <dbReference type="EMBL" id="MBW63230.1"/>
    </source>
</evidence>
<proteinExistence type="predicted"/>
<sequence>MVLVPAMVTAGAVCSSPTATCGTFGAWCRSYRCAIRWPSVIPISTLCLRMLPSIWTGFGSISDSQDRAVAAEPR</sequence>
<dbReference type="AlphaFoldDB" id="A0A2M4CD35"/>
<name>A0A2M4CD35_9DIPT</name>
<protein>
    <submittedName>
        <fullName evidence="1">Putative secreted protein</fullName>
    </submittedName>
</protein>
<dbReference type="EMBL" id="GGFJ01014089">
    <property type="protein sequence ID" value="MBW63230.1"/>
    <property type="molecule type" value="Transcribed_RNA"/>
</dbReference>
<organism evidence="1">
    <name type="scientific">Anopheles marajoara</name>
    <dbReference type="NCBI Taxonomy" id="58244"/>
    <lineage>
        <taxon>Eukaryota</taxon>
        <taxon>Metazoa</taxon>
        <taxon>Ecdysozoa</taxon>
        <taxon>Arthropoda</taxon>
        <taxon>Hexapoda</taxon>
        <taxon>Insecta</taxon>
        <taxon>Pterygota</taxon>
        <taxon>Neoptera</taxon>
        <taxon>Endopterygota</taxon>
        <taxon>Diptera</taxon>
        <taxon>Nematocera</taxon>
        <taxon>Culicoidea</taxon>
        <taxon>Culicidae</taxon>
        <taxon>Anophelinae</taxon>
        <taxon>Anopheles</taxon>
    </lineage>
</organism>
<accession>A0A2M4CD35</accession>